<dbReference type="SUPFAM" id="SSF51126">
    <property type="entry name" value="Pectin lyase-like"/>
    <property type="match status" value="2"/>
</dbReference>
<dbReference type="InterPro" id="IPR006626">
    <property type="entry name" value="PbH1"/>
</dbReference>
<feature type="region of interest" description="Disordered" evidence="1">
    <location>
        <begin position="1685"/>
        <end position="1706"/>
    </location>
</feature>
<sequence length="2405" mass="271869">MLWIFFFTVSQAKKSICICNGECHPLCATDKIDAPSSSYQINKSLLTSFKNEEEIELILYSNQKGFNFKIDSTYFNNKKTTIKALNDSQIIKLQIKTGFLPFYKTIEIKPNYKICLPSLIPLESSYSNKKKISEHISDAISSTVPISVGFLQFDRLGTSLKCTAIHKNGDFYFNENNDGNPQNFNCNTNDLTSESAHQCGISCYSDNDNLTLSYTFKGVQFALYGTENKWLGKFLIELNGEVIEEVNQNVNHGDTSIRRTLIYRSDVLPYKEYKVRLLPSKNDGNGHYEIYKLVYWPSANSKRINSTEFNEASTSWTKESDGIGGVRHYVQNGGVATLPLYCSKFWIYGMKGTDINDIEISYNDFTETINMRSFRQKDEGALLYESPDLTKFNIVLSIKATSSFLKLYCIYYEEPPIPLSVGLTQMTFDGSNNCVLRNGNVVDYNSKPDLKNLGCDYNNLDSPEAYQCGLVCTSQDGNYSYQFYGVKYAIFGHYDSNYGKFDVELDDIFITEVDESIKNQKYQLLYESDVFNFKQHTIKIISKNQMYSLYKIVYWPSIKAIRMNSSQIKGDSTGWTSETDGIGGVQEYKGGTFTMQLTCTKFWFYGVTNTHLNQVTMTSSDGISATLNQRGPRNSGVMMYESPELEYATRQLTFSVSKQPIMIYTIYYEQELPKETPIPISIGFLDLERTGSFRCGGNHLSGDADFSMSNNQLNHTSNFNCSVNDFYSVYAYQCGIRCYTSSGDYSYTFTGVKFNIYGTKADGNHEFDVELDGAIIATPNEYQKQREAYTIVYQSDVLVYKEHTVRIIHKTKQYEIYKLTYWPSVNAVRMNSTSFVKVGTWINESDGVGGLREYTNTQGDTFSTNFTSSKFWIIGTVASHLNGFKLSVNQVESDVSQKVSNRKDSTIVYQSDETSYDYTLITGTSKGVFVVAGIFYQTRPSPFEYIDRTFTTTLPYFQILVKKSQIKQISGCSFIDISEDFDYFITLEQEVLFNDNLFQCDAQGTNKPAPINIRYNGKLTLRNCTFNNSRSRTNSGGNVLYCNTEFSIEVYFISCNFQNCGNSKDCAIIDIQNSNSKINLYKCDFIFDNSDVSSMAIKSNCIAANIDNCKFIKTCGISISRSTISDASQLSITKCSFDYCGSETMNFLDLSLGQPSSIVFENINISNMIRNEGQKFTMYLKADSNIQEMELRNISFTDNSCFSLFGGGVGICIEKVNTLSFYDCTFIRNKAGSDDSNRNDMLSDIEPNYHAGDGGGIQIGFLRNLKESAVKFEQCLFKNNKAIRHGGALAIQTTSTVEIIGCTFESNEANSNIASSNLLWENHFNKKTQGRGGAIYINPSFSYTSSSSSSDIDFSMTSLTIRDCTFSKNLAIDGYAIYIEGDDPGTTFGFQNNNFNNNFNIDPDNDPNITERGVIATEIHSIVKEDVLNDNHFSHDELSSIPKEFVYVDHYGNIMPTQGFSESVPFSKTEQFSLTNDFTKSKDFSKSEQFSQSSQFSQSNPFSQSQQFSNPFSETGHFSKTEQFSLTNDFTKSNDFSNSKQFSSSNQFSQSKEFSHSNPFSETGHFSKTEQFSLTNDFTKSNDFSNSKQFSSSNQFSQSKEFSHSNPFSETGHFSKTEQFSLTNDFTKSNDFSYSKQFSSSNQFSQSKEFSHSNPFSETGHFSKTEQFSLTNDFTKSNDFSNSKQFSSSNQFSQSKEFSHSNPFSETGHFSKTEQFSLTNDFTKSNDFSNSKQFSSSNQFSQSKEFSHSNPFSETGHFSKTEQFSLTNDFTKSNDFSYSKQFSSSNQFSQSKEFSHSNPFSETGHFSKTEQFSLTNDFTKSNDFSNSKQFSSSNQFSQSKEFSHSNPFSETGHFSKTEQFSLTTVFTKSNDFSDSNYFTKSNKFTVSNCFTNSNEFSRTGKFSSSKAFSMTIYFSESTKFSQSLHFTLSDTFSRSQMFSKSGHFSETNYFSQTDKFSFTLLFSKSEDLTLSSLFSLSKQFSHSRHFSNTKQFTETNHFTLTDKFTQTKHFTESQQFTKSNAFSLSSTFSLSKKFTTSGHFTLSNGFSNTNKFSSSYGFSESFAFTPSASLIPDNPLCSIIDEFGNMTLSNRCEYEGSEDHKVTVEITRSNFTDFHENEDGGAIRVKNCEVRCNGTLFLNCSSGIGGGGGIYINNTINTEINIDLINLTFIQCHAIYGGAVFIRSIHESSKILVYNCSFDSNRALGKKSIDSLYGGSALFLATRGVNLNYSTFSHSKGQGGAIRIEDCYYGLDFESKFNKRIKLSDEENMKTFSISDCYFEEEDDDSTNSILDATGNEGKEIELINCIFKGKSANEKKYINDDTKHKFHIISCSFDNDTNAVRNYIDVDVNKKPVYDIHKQVKRNSYISIIAALAISMSILVLTLIKIMKSNNNDNSYDDSYDPYE</sequence>
<protein>
    <submittedName>
        <fullName evidence="3">Uncharacterized protein</fullName>
    </submittedName>
</protein>
<gene>
    <name evidence="3" type="ORF">M9Y10_042649</name>
</gene>
<feature type="region of interest" description="Disordered" evidence="1">
    <location>
        <begin position="1541"/>
        <end position="1562"/>
    </location>
</feature>
<feature type="region of interest" description="Disordered" evidence="1">
    <location>
        <begin position="1589"/>
        <end position="1610"/>
    </location>
</feature>
<feature type="region of interest" description="Disordered" evidence="1">
    <location>
        <begin position="1733"/>
        <end position="1754"/>
    </location>
</feature>
<organism evidence="3 4">
    <name type="scientific">Tritrichomonas musculus</name>
    <dbReference type="NCBI Taxonomy" id="1915356"/>
    <lineage>
        <taxon>Eukaryota</taxon>
        <taxon>Metamonada</taxon>
        <taxon>Parabasalia</taxon>
        <taxon>Tritrichomonadida</taxon>
        <taxon>Tritrichomonadidae</taxon>
        <taxon>Tritrichomonas</taxon>
    </lineage>
</organism>
<keyword evidence="2" id="KW-0812">Transmembrane</keyword>
<dbReference type="Proteomes" id="UP001470230">
    <property type="component" value="Unassembled WGS sequence"/>
</dbReference>
<evidence type="ECO:0000256" key="1">
    <source>
        <dbReference type="SAM" id="MobiDB-lite"/>
    </source>
</evidence>
<dbReference type="EMBL" id="JAPFFF010000008">
    <property type="protein sequence ID" value="KAK8883555.1"/>
    <property type="molecule type" value="Genomic_DNA"/>
</dbReference>
<comment type="caution">
    <text evidence="3">The sequence shown here is derived from an EMBL/GenBank/DDBJ whole genome shotgun (WGS) entry which is preliminary data.</text>
</comment>
<dbReference type="InterPro" id="IPR011050">
    <property type="entry name" value="Pectin_lyase_fold/virulence"/>
</dbReference>
<dbReference type="PANTHER" id="PTHR39414:SF2">
    <property type="entry name" value="FLOCCULATION PROTEIN FLO11-LIKE"/>
    <property type="match status" value="1"/>
</dbReference>
<evidence type="ECO:0000313" key="3">
    <source>
        <dbReference type="EMBL" id="KAK8883555.1"/>
    </source>
</evidence>
<reference evidence="3 4" key="1">
    <citation type="submission" date="2024-04" db="EMBL/GenBank/DDBJ databases">
        <title>Tritrichomonas musculus Genome.</title>
        <authorList>
            <person name="Alves-Ferreira E."/>
            <person name="Grigg M."/>
            <person name="Lorenzi H."/>
            <person name="Galac M."/>
        </authorList>
    </citation>
    <scope>NUCLEOTIDE SEQUENCE [LARGE SCALE GENOMIC DNA]</scope>
    <source>
        <strain evidence="3 4">EAF2021</strain>
    </source>
</reference>
<proteinExistence type="predicted"/>
<dbReference type="SMART" id="SM00710">
    <property type="entry name" value="PbH1"/>
    <property type="match status" value="7"/>
</dbReference>
<accession>A0ABR2JXH3</accession>
<feature type="transmembrane region" description="Helical" evidence="2">
    <location>
        <begin position="2366"/>
        <end position="2385"/>
    </location>
</feature>
<dbReference type="Gene3D" id="2.60.120.260">
    <property type="entry name" value="Galactose-binding domain-like"/>
    <property type="match status" value="3"/>
</dbReference>
<feature type="compositionally biased region" description="Low complexity" evidence="1">
    <location>
        <begin position="1733"/>
        <end position="1744"/>
    </location>
</feature>
<keyword evidence="2" id="KW-1133">Transmembrane helix</keyword>
<evidence type="ECO:0000313" key="4">
    <source>
        <dbReference type="Proteomes" id="UP001470230"/>
    </source>
</evidence>
<evidence type="ECO:0000256" key="2">
    <source>
        <dbReference type="SAM" id="Phobius"/>
    </source>
</evidence>
<name>A0ABR2JXH3_9EUKA</name>
<feature type="compositionally biased region" description="Low complexity" evidence="1">
    <location>
        <begin position="1541"/>
        <end position="1552"/>
    </location>
</feature>
<dbReference type="PANTHER" id="PTHR39414">
    <property type="entry name" value="SERINE/ARGININE REPETITIVE MATRIX PROTEIN 5-RELATED"/>
    <property type="match status" value="1"/>
</dbReference>
<keyword evidence="4" id="KW-1185">Reference proteome</keyword>
<feature type="compositionally biased region" description="Low complexity" evidence="1">
    <location>
        <begin position="1685"/>
        <end position="1696"/>
    </location>
</feature>
<feature type="compositionally biased region" description="Low complexity" evidence="1">
    <location>
        <begin position="1589"/>
        <end position="1600"/>
    </location>
</feature>
<keyword evidence="2" id="KW-0472">Membrane</keyword>